<comment type="similarity">
    <text evidence="2">Belongs to the DODA-type extradiol aromatic ring-opening dioxygenase family.</text>
</comment>
<proteinExistence type="inferred from homology"/>
<keyword evidence="10" id="KW-1185">Reference proteome</keyword>
<dbReference type="RefSeq" id="WP_057899729.1">
    <property type="nucleotide sequence ID" value="NZ_CP080764.1"/>
</dbReference>
<evidence type="ECO:0000313" key="8">
    <source>
        <dbReference type="EMBL" id="SDG74460.1"/>
    </source>
</evidence>
<evidence type="ECO:0000256" key="5">
    <source>
        <dbReference type="ARBA" id="ARBA00023002"/>
    </source>
</evidence>
<dbReference type="PANTHER" id="PTHR30096:SF0">
    <property type="entry name" value="4,5-DOPA DIOXYGENASE EXTRADIOL-LIKE PROTEIN"/>
    <property type="match status" value="1"/>
</dbReference>
<organism evidence="8 9">
    <name type="scientific">Aneurinibacillus thermoaerophilus</name>
    <dbReference type="NCBI Taxonomy" id="143495"/>
    <lineage>
        <taxon>Bacteria</taxon>
        <taxon>Bacillati</taxon>
        <taxon>Bacillota</taxon>
        <taxon>Bacilli</taxon>
        <taxon>Bacillales</taxon>
        <taxon>Paenibacillaceae</taxon>
        <taxon>Aneurinibacillus group</taxon>
        <taxon>Aneurinibacillus</taxon>
    </lineage>
</organism>
<comment type="cofactor">
    <cofactor evidence="1">
        <name>Zn(2+)</name>
        <dbReference type="ChEBI" id="CHEBI:29105"/>
    </cofactor>
</comment>
<dbReference type="InterPro" id="IPR004183">
    <property type="entry name" value="Xdiol_dOase_suB"/>
</dbReference>
<dbReference type="SUPFAM" id="SSF53213">
    <property type="entry name" value="LigB-like"/>
    <property type="match status" value="1"/>
</dbReference>
<evidence type="ECO:0000256" key="1">
    <source>
        <dbReference type="ARBA" id="ARBA00001947"/>
    </source>
</evidence>
<evidence type="ECO:0000313" key="10">
    <source>
        <dbReference type="Proteomes" id="UP000826616"/>
    </source>
</evidence>
<protein>
    <submittedName>
        <fullName evidence="7 8">Dioxygenase</fullName>
    </submittedName>
</protein>
<dbReference type="AlphaFoldDB" id="A0A1G7WT58"/>
<dbReference type="EMBL" id="CP080764">
    <property type="protein sequence ID" value="QYY44451.1"/>
    <property type="molecule type" value="Genomic_DNA"/>
</dbReference>
<reference evidence="8 9" key="1">
    <citation type="submission" date="2016-10" db="EMBL/GenBank/DDBJ databases">
        <authorList>
            <person name="de Groot N.N."/>
        </authorList>
    </citation>
    <scope>NUCLEOTIDE SEQUENCE [LARGE SCALE GENOMIC DNA]</scope>
    <source>
        <strain evidence="8 9">L 420-91</strain>
    </source>
</reference>
<dbReference type="Pfam" id="PF02900">
    <property type="entry name" value="LigB"/>
    <property type="match status" value="1"/>
</dbReference>
<evidence type="ECO:0000259" key="6">
    <source>
        <dbReference type="Pfam" id="PF02900"/>
    </source>
</evidence>
<keyword evidence="5" id="KW-0560">Oxidoreductase</keyword>
<evidence type="ECO:0000256" key="4">
    <source>
        <dbReference type="ARBA" id="ARBA00022833"/>
    </source>
</evidence>
<keyword evidence="3" id="KW-0479">Metal-binding</keyword>
<keyword evidence="8" id="KW-0223">Dioxygenase</keyword>
<dbReference type="GO" id="GO:0016702">
    <property type="term" value="F:oxidoreductase activity, acting on single donors with incorporation of molecular oxygen, incorporation of two atoms of oxygen"/>
    <property type="evidence" value="ECO:0007669"/>
    <property type="project" value="UniProtKB-ARBA"/>
</dbReference>
<evidence type="ECO:0000313" key="7">
    <source>
        <dbReference type="EMBL" id="QYY44451.1"/>
    </source>
</evidence>
<dbReference type="GeneID" id="97140514"/>
<dbReference type="PANTHER" id="PTHR30096">
    <property type="entry name" value="4,5-DOPA DIOXYGENASE EXTRADIOL-LIKE PROTEIN"/>
    <property type="match status" value="1"/>
</dbReference>
<dbReference type="EMBL" id="FNDE01000002">
    <property type="protein sequence ID" value="SDG74460.1"/>
    <property type="molecule type" value="Genomic_DNA"/>
</dbReference>
<evidence type="ECO:0000256" key="2">
    <source>
        <dbReference type="ARBA" id="ARBA00007581"/>
    </source>
</evidence>
<evidence type="ECO:0000256" key="3">
    <source>
        <dbReference type="ARBA" id="ARBA00022723"/>
    </source>
</evidence>
<dbReference type="GO" id="GO:0008198">
    <property type="term" value="F:ferrous iron binding"/>
    <property type="evidence" value="ECO:0007669"/>
    <property type="project" value="InterPro"/>
</dbReference>
<reference evidence="7 10" key="2">
    <citation type="submission" date="2021-08" db="EMBL/GenBank/DDBJ databases">
        <title>Complete genome sequence of the strain Aneurinibacillus thermoaerophilus CCM 8960.</title>
        <authorList>
            <person name="Musilova J."/>
            <person name="Kourilova X."/>
            <person name="Pernicova I."/>
            <person name="Bezdicek M."/>
            <person name="Lengerova M."/>
            <person name="Obruca S."/>
            <person name="Sedlar K."/>
        </authorList>
    </citation>
    <scope>NUCLEOTIDE SEQUENCE [LARGE SCALE GENOMIC DNA]</scope>
    <source>
        <strain evidence="7 10">CCM 8960</strain>
    </source>
</reference>
<keyword evidence="4" id="KW-0862">Zinc</keyword>
<dbReference type="OrthoDB" id="9790889at2"/>
<dbReference type="Proteomes" id="UP000826616">
    <property type="component" value="Chromosome"/>
</dbReference>
<sequence length="256" mass="29080">MVPALFVAHGAPTLVLEENQYTKMLKGLADRLPEPRAIVLFSAHWEAPVQMVSAVEEYEMIYDFYGFPEEMYKIVYPAKGNKDLAQKIVKLLEESGTDSKVDAERGIDHGAWVVLRLMYPDARVPVVVLSVNPALSPAEQYYIGRALAPLRKEGVMIIGSGGTVHNLHRLNWNSLEKEKWAATFDDWLQAKIEMWDTDSLFRYETEAPYGREAVPRNEHFIPLLLAMGAADDGRKADLLHREYQHGSLSLCCWKFE</sequence>
<dbReference type="CDD" id="cd07363">
    <property type="entry name" value="45_DOPA_Dioxygenase"/>
    <property type="match status" value="1"/>
</dbReference>
<feature type="domain" description="Extradiol ring-cleavage dioxygenase class III enzyme subunit B" evidence="6">
    <location>
        <begin position="7"/>
        <end position="243"/>
    </location>
</feature>
<dbReference type="Gene3D" id="3.40.830.10">
    <property type="entry name" value="LigB-like"/>
    <property type="match status" value="1"/>
</dbReference>
<dbReference type="GO" id="GO:0008270">
    <property type="term" value="F:zinc ion binding"/>
    <property type="evidence" value="ECO:0007669"/>
    <property type="project" value="InterPro"/>
</dbReference>
<evidence type="ECO:0000313" key="9">
    <source>
        <dbReference type="Proteomes" id="UP000198956"/>
    </source>
</evidence>
<gene>
    <name evidence="7" type="ORF">K3F53_03965</name>
    <name evidence="8" type="ORF">SAMN04489735_100279</name>
</gene>
<dbReference type="InterPro" id="IPR014436">
    <property type="entry name" value="Extradiol_dOase_DODA"/>
</dbReference>
<name>A0A1G7WT58_ANETH</name>
<accession>A0A1G7WT58</accession>
<dbReference type="Proteomes" id="UP000198956">
    <property type="component" value="Unassembled WGS sequence"/>
</dbReference>
<dbReference type="PIRSF" id="PIRSF006157">
    <property type="entry name" value="Doxgns_DODA"/>
    <property type="match status" value="1"/>
</dbReference>